<dbReference type="AlphaFoldDB" id="A0A385SII0"/>
<organism evidence="2 3">
    <name type="scientific">Chryseolinea soli</name>
    <dbReference type="NCBI Taxonomy" id="2321403"/>
    <lineage>
        <taxon>Bacteria</taxon>
        <taxon>Pseudomonadati</taxon>
        <taxon>Bacteroidota</taxon>
        <taxon>Cytophagia</taxon>
        <taxon>Cytophagales</taxon>
        <taxon>Fulvivirgaceae</taxon>
        <taxon>Chryseolinea</taxon>
    </lineage>
</organism>
<sequence length="936" mass="104880">MKARALLFLLWVFILPCLASPPEEAMVNQALFKYNALEKYNASNERIGQDSKNEYIILLDPDWHLSPDWIEEQGKTQKVLAGRYEALSKMLKDFNDLRKDDLRFYVVVVNDYQMLLNETIDISKLPARVTNLSQLVQLPDVNAQYDRCKKEIARIPAGIANAMLKAGYTNRVIYFFSLIRLFKLDKKERTYRYDNLTLLGDDLKSAESKLRESAKKTFTKTSNSGEFVQGAVTSLINAIHVVVDEADDSQPAVDCSNSTEDLVNKTKDLRTKHYATAVTETATLLDVKATAHQKGSKYLLVDEPAGFAAEDLFTTTILPDKLTLLANGNSDYKVYVVFKAIDFLMPGADWKTFALDVAAKSVTTKTPNTIVVVVPYYKLSCLAKTWIVTSQSTGLFMPGVFCADQSLQALMNAAMIGPGNTWEANFNQAFSYIPKKYYLFKYAVSYDFIVKRFEPVVSTGAGHKEICDLQILVDNRLRKNIEAKAAIKKQFDAKEQLPDVLKENYAILRNLPSEPGTAYLLKHGIKESALIKTRGSGSTLNSIAGEQFVKWFVAGQAAQAEGTAWASVANNLDASVDSPADAVFVTGVNPVKLEKYYDALDNLGMALNFAELDWITDGAGFLVASYYRDTNTKVVYASSLAIPVGAIVIRTVAKRLKILKKTTQGWELVEDAVSVLENLKSRLHAKGWSNDLVSEFEKDFVGNAEMLAKFGEHEGLVDAWEVLNINNVLRKNPSDLEKLSNFIKEAGAEKTKLIESFKNTPDARNWVDMKIPERELDNIYSSFKNEPPFDLDAWTPKHKAERWAQYKEEKGNTGLDFKSWSNVYDGNIKKASAAKKGVDDYFASVGWGRREVTIDVNGQMRRLDIADEGDLKGIEFKEYSEGKVYATEMVRKEVELDSLLVDTGGWELEWIFKNCEPSGPLKKLLEEAGIKVTLIN</sequence>
<dbReference type="Proteomes" id="UP000266183">
    <property type="component" value="Chromosome"/>
</dbReference>
<keyword evidence="1" id="KW-0732">Signal</keyword>
<evidence type="ECO:0000256" key="1">
    <source>
        <dbReference type="SAM" id="SignalP"/>
    </source>
</evidence>
<dbReference type="RefSeq" id="WP_119752493.1">
    <property type="nucleotide sequence ID" value="NZ_CP032382.1"/>
</dbReference>
<feature type="chain" id="PRO_5017434549" evidence="1">
    <location>
        <begin position="20"/>
        <end position="936"/>
    </location>
</feature>
<reference evidence="3" key="1">
    <citation type="submission" date="2018-09" db="EMBL/GenBank/DDBJ databases">
        <title>Chryseolinea sp. KIS68-18 isolated from soil.</title>
        <authorList>
            <person name="Weon H.-Y."/>
            <person name="Kwon S.-W."/>
            <person name="Lee S.A."/>
        </authorList>
    </citation>
    <scope>NUCLEOTIDE SEQUENCE [LARGE SCALE GENOMIC DNA]</scope>
    <source>
        <strain evidence="3">KIS68-18</strain>
    </source>
</reference>
<dbReference type="OrthoDB" id="603864at2"/>
<accession>A0A385SII0</accession>
<evidence type="ECO:0000313" key="3">
    <source>
        <dbReference type="Proteomes" id="UP000266183"/>
    </source>
</evidence>
<name>A0A385SII0_9BACT</name>
<dbReference type="KEGG" id="chk:D4L85_00585"/>
<evidence type="ECO:0000313" key="2">
    <source>
        <dbReference type="EMBL" id="AYB29170.1"/>
    </source>
</evidence>
<gene>
    <name evidence="2" type="ORF">D4L85_00585</name>
</gene>
<dbReference type="EMBL" id="CP032382">
    <property type="protein sequence ID" value="AYB29170.1"/>
    <property type="molecule type" value="Genomic_DNA"/>
</dbReference>
<protein>
    <submittedName>
        <fullName evidence="2">Uncharacterized protein</fullName>
    </submittedName>
</protein>
<proteinExistence type="predicted"/>
<keyword evidence="3" id="KW-1185">Reference proteome</keyword>
<feature type="signal peptide" evidence="1">
    <location>
        <begin position="1"/>
        <end position="19"/>
    </location>
</feature>